<reference evidence="2 3" key="1">
    <citation type="submission" date="2023-12" db="EMBL/GenBank/DDBJ databases">
        <title>Description of an unclassified Opitutus bacterium of Verrucomicrobiota.</title>
        <authorList>
            <person name="Zhang D.-F."/>
        </authorList>
    </citation>
    <scope>NUCLEOTIDE SEQUENCE [LARGE SCALE GENOMIC DNA]</scope>
    <source>
        <strain evidence="2 3">WL0086</strain>
    </source>
</reference>
<name>A0ABZ1C2B1_9BACT</name>
<dbReference type="RefSeq" id="WP_221032876.1">
    <property type="nucleotide sequence ID" value="NZ_CP139781.1"/>
</dbReference>
<dbReference type="Proteomes" id="UP000738431">
    <property type="component" value="Chromosome"/>
</dbReference>
<keyword evidence="1" id="KW-0812">Transmembrane</keyword>
<keyword evidence="3" id="KW-1185">Reference proteome</keyword>
<evidence type="ECO:0000313" key="2">
    <source>
        <dbReference type="EMBL" id="WRQ85581.1"/>
    </source>
</evidence>
<sequence>MFANFLPSRRPEDASAHERAFVREVTVKRPVQRSRRSELLIAIGWICVFAKCWGSFWLVEHYQMPFSAWWIALPTLAAAALCTWVYLRRN</sequence>
<proteinExistence type="predicted"/>
<keyword evidence="1" id="KW-0472">Membrane</keyword>
<evidence type="ECO:0000256" key="1">
    <source>
        <dbReference type="SAM" id="Phobius"/>
    </source>
</evidence>
<keyword evidence="1" id="KW-1133">Transmembrane helix</keyword>
<gene>
    <name evidence="2" type="ORF">K1X11_012285</name>
</gene>
<evidence type="ECO:0000313" key="3">
    <source>
        <dbReference type="Proteomes" id="UP000738431"/>
    </source>
</evidence>
<protein>
    <submittedName>
        <fullName evidence="2">Uncharacterized protein</fullName>
    </submittedName>
</protein>
<feature type="transmembrane region" description="Helical" evidence="1">
    <location>
        <begin position="39"/>
        <end position="56"/>
    </location>
</feature>
<organism evidence="2 3">
    <name type="scientific">Actomonas aquatica</name>
    <dbReference type="NCBI Taxonomy" id="2866162"/>
    <lineage>
        <taxon>Bacteria</taxon>
        <taxon>Pseudomonadati</taxon>
        <taxon>Verrucomicrobiota</taxon>
        <taxon>Opitutia</taxon>
        <taxon>Opitutales</taxon>
        <taxon>Opitutaceae</taxon>
        <taxon>Actomonas</taxon>
    </lineage>
</organism>
<dbReference type="EMBL" id="CP139781">
    <property type="protein sequence ID" value="WRQ85581.1"/>
    <property type="molecule type" value="Genomic_DNA"/>
</dbReference>
<feature type="transmembrane region" description="Helical" evidence="1">
    <location>
        <begin position="68"/>
        <end position="87"/>
    </location>
</feature>
<accession>A0ABZ1C2B1</accession>